<evidence type="ECO:0000259" key="1">
    <source>
        <dbReference type="Pfam" id="PF04377"/>
    </source>
</evidence>
<reference evidence="2 3" key="1">
    <citation type="submission" date="2014-09" db="EMBL/GenBank/DDBJ databases">
        <title>Sporocytophaga myxococcoides PG-01 genome sequencing.</title>
        <authorList>
            <person name="Liu L."/>
            <person name="Gao P.J."/>
            <person name="Chen G.J."/>
            <person name="Wang L.S."/>
        </authorList>
    </citation>
    <scope>NUCLEOTIDE SEQUENCE [LARGE SCALE GENOMIC DNA]</scope>
    <source>
        <strain evidence="2 3">PG-01</strain>
    </source>
</reference>
<keyword evidence="3" id="KW-1185">Reference proteome</keyword>
<dbReference type="STRING" id="153721.MYP_3854"/>
<dbReference type="eggNOG" id="COG2935">
    <property type="taxonomic scope" value="Bacteria"/>
</dbReference>
<protein>
    <recommendedName>
        <fullName evidence="1">N-end rule aminoacyl transferase C-terminal domain-containing protein</fullName>
    </recommendedName>
</protein>
<dbReference type="RefSeq" id="WP_045466787.1">
    <property type="nucleotide sequence ID" value="NZ_BBLT01000008.1"/>
</dbReference>
<feature type="domain" description="N-end rule aminoacyl transferase C-terminal" evidence="1">
    <location>
        <begin position="85"/>
        <end position="196"/>
    </location>
</feature>
<evidence type="ECO:0000313" key="3">
    <source>
        <dbReference type="Proteomes" id="UP000030185"/>
    </source>
</evidence>
<dbReference type="OrthoDB" id="9782022at2"/>
<proteinExistence type="predicted"/>
<dbReference type="Pfam" id="PF04377">
    <property type="entry name" value="ATE_C"/>
    <property type="match status" value="1"/>
</dbReference>
<name>A0A098LJG5_9BACT</name>
<dbReference type="InterPro" id="IPR007472">
    <property type="entry name" value="N-end_Aminoacyl_Trfase_C"/>
</dbReference>
<evidence type="ECO:0000313" key="2">
    <source>
        <dbReference type="EMBL" id="GAL86624.1"/>
    </source>
</evidence>
<dbReference type="SUPFAM" id="SSF55729">
    <property type="entry name" value="Acyl-CoA N-acyltransferases (Nat)"/>
    <property type="match status" value="1"/>
</dbReference>
<sequence length="359" mass="41944">MFSKAHYPDILMPEDLDLYLADGWFRWGQSIFTTSFLSFNSQFYRAIWLRVVLSDFNDDKTYKKLSRLNNSFRVEVQKASITPEKEELFQLYKKGITFKVSESLEALLFGTDQKRIYDTHEVCIYDNEKLIACGFFDMGKDSAAGINSFYNHEYKKYSPGKYIIYSKMMYCKNLGLQYFYPGYFAPGYSAFNYKLDIGRTALEYLDTASEQWLHINTFDSVTGSVSEMREKLSNLAEHLNAADIDARLLTYRYFDANLVADFNGYNLFDYPMFIYCLEFVPEIINPVIVYDFRDQHYHLIRNMSVGMADKIEDHSTEYSAHLMKPRQVIFSSDNPEMMANMIASAFRRDVKAESTKLKA</sequence>
<accession>A0A098LJG5</accession>
<comment type="caution">
    <text evidence="2">The sequence shown here is derived from an EMBL/GenBank/DDBJ whole genome shotgun (WGS) entry which is preliminary data.</text>
</comment>
<organism evidence="2 3">
    <name type="scientific">Sporocytophaga myxococcoides</name>
    <dbReference type="NCBI Taxonomy" id="153721"/>
    <lineage>
        <taxon>Bacteria</taxon>
        <taxon>Pseudomonadati</taxon>
        <taxon>Bacteroidota</taxon>
        <taxon>Cytophagia</taxon>
        <taxon>Cytophagales</taxon>
        <taxon>Cytophagaceae</taxon>
        <taxon>Sporocytophaga</taxon>
    </lineage>
</organism>
<dbReference type="InterPro" id="IPR016181">
    <property type="entry name" value="Acyl_CoA_acyltransferase"/>
</dbReference>
<gene>
    <name evidence="2" type="ORF">MYP_3854</name>
</gene>
<dbReference type="AlphaFoldDB" id="A0A098LJG5"/>
<dbReference type="EMBL" id="BBLT01000008">
    <property type="protein sequence ID" value="GAL86624.1"/>
    <property type="molecule type" value="Genomic_DNA"/>
</dbReference>
<dbReference type="GO" id="GO:0004057">
    <property type="term" value="F:arginyl-tRNA--protein transferase activity"/>
    <property type="evidence" value="ECO:0007669"/>
    <property type="project" value="InterPro"/>
</dbReference>
<dbReference type="Proteomes" id="UP000030185">
    <property type="component" value="Unassembled WGS sequence"/>
</dbReference>